<protein>
    <submittedName>
        <fullName evidence="1">Putative ovule protein</fullName>
    </submittedName>
</protein>
<organism evidence="1">
    <name type="scientific">Solanum chacoense</name>
    <name type="common">Chaco potato</name>
    <dbReference type="NCBI Taxonomy" id="4108"/>
    <lineage>
        <taxon>Eukaryota</taxon>
        <taxon>Viridiplantae</taxon>
        <taxon>Streptophyta</taxon>
        <taxon>Embryophyta</taxon>
        <taxon>Tracheophyta</taxon>
        <taxon>Spermatophyta</taxon>
        <taxon>Magnoliopsida</taxon>
        <taxon>eudicotyledons</taxon>
        <taxon>Gunneridae</taxon>
        <taxon>Pentapetalae</taxon>
        <taxon>asterids</taxon>
        <taxon>lamiids</taxon>
        <taxon>Solanales</taxon>
        <taxon>Solanaceae</taxon>
        <taxon>Solanoideae</taxon>
        <taxon>Solaneae</taxon>
        <taxon>Solanum</taxon>
    </lineage>
</organism>
<dbReference type="EMBL" id="GEDG01002231">
    <property type="protein sequence ID" value="JAP36161.1"/>
    <property type="molecule type" value="Transcribed_RNA"/>
</dbReference>
<accession>A0A0V0I986</accession>
<sequence>MLDREIKVKEDQDNTKVIRYGNLTETSYIWKLITLYLESFPNYKNPKFFISLAIQYIANDKLFIERDVSEGDKNISERKSMSPRVIGMYPRKDKDVTKKRWGCLQEGKEMYLRGDFSYFFNGKNFSDYDILSYVFM</sequence>
<reference evidence="1" key="1">
    <citation type="submission" date="2015-12" db="EMBL/GenBank/DDBJ databases">
        <title>Gene expression during late stages of embryo sac development: a critical building block for successful pollen-pistil interactions.</title>
        <authorList>
            <person name="Liu Y."/>
            <person name="Joly V."/>
            <person name="Sabar M."/>
            <person name="Matton D.P."/>
        </authorList>
    </citation>
    <scope>NUCLEOTIDE SEQUENCE</scope>
</reference>
<proteinExistence type="predicted"/>
<dbReference type="EMBL" id="GEDG01009538">
    <property type="protein sequence ID" value="JAP29011.1"/>
    <property type="molecule type" value="Transcribed_RNA"/>
</dbReference>
<name>A0A0V0I986_SOLCH</name>
<evidence type="ECO:0000313" key="1">
    <source>
        <dbReference type="EMBL" id="JAP29011.1"/>
    </source>
</evidence>
<dbReference type="AlphaFoldDB" id="A0A0V0I986"/>